<evidence type="ECO:0000313" key="3">
    <source>
        <dbReference type="Proteomes" id="UP000184386"/>
    </source>
</evidence>
<feature type="domain" description="HTH araC/xylS-type" evidence="1">
    <location>
        <begin position="174"/>
        <end position="275"/>
    </location>
</feature>
<name>A0A1M7AQR3_9FIRM</name>
<proteinExistence type="predicted"/>
<dbReference type="Proteomes" id="UP000184386">
    <property type="component" value="Unassembled WGS sequence"/>
</dbReference>
<evidence type="ECO:0000313" key="2">
    <source>
        <dbReference type="EMBL" id="SHL45102.1"/>
    </source>
</evidence>
<sequence>MENLHLLFQPIGAYLSDTTSNVMSYGSPCSLLSPYISSYWGTEGLTSEGSVQEFEPSLIIPDARVDIIFTVDHTNGIVHSGFCGISDYPDYAWSIRERSNMSRFAIQFYFWGAQYFISDSIANSYNAYVNIETCFSGWETFFEKMLLNVIDFQERVKLTEQFLIEKMKQNQYNHNVMNALSNILHTQGTSSVKEICNHTVVSQRQLERMFKNYLGISIKKASNLVRYQNLWRDIAYAKIGTIQDAVDKYHYVDQAHLLNDFKKFHTMTPRDALKLAWQ</sequence>
<accession>A0A1M7AQR3</accession>
<dbReference type="PROSITE" id="PS01124">
    <property type="entry name" value="HTH_ARAC_FAMILY_2"/>
    <property type="match status" value="1"/>
</dbReference>
<dbReference type="GO" id="GO:0043565">
    <property type="term" value="F:sequence-specific DNA binding"/>
    <property type="evidence" value="ECO:0007669"/>
    <property type="project" value="InterPro"/>
</dbReference>
<dbReference type="RefSeq" id="WP_073279852.1">
    <property type="nucleotide sequence ID" value="NZ_FRAC01000033.1"/>
</dbReference>
<dbReference type="Gene3D" id="1.10.10.60">
    <property type="entry name" value="Homeodomain-like"/>
    <property type="match status" value="1"/>
</dbReference>
<dbReference type="SMART" id="SM00342">
    <property type="entry name" value="HTH_ARAC"/>
    <property type="match status" value="1"/>
</dbReference>
<gene>
    <name evidence="2" type="ORF">SAMN02745136_04932</name>
</gene>
<dbReference type="AlphaFoldDB" id="A0A1M7AQR3"/>
<reference evidence="2 3" key="1">
    <citation type="submission" date="2016-11" db="EMBL/GenBank/DDBJ databases">
        <authorList>
            <person name="Jaros S."/>
            <person name="Januszkiewicz K."/>
            <person name="Wedrychowicz H."/>
        </authorList>
    </citation>
    <scope>NUCLEOTIDE SEQUENCE [LARGE SCALE GENOMIC DNA]</scope>
    <source>
        <strain evidence="2 3">DSM 15929</strain>
    </source>
</reference>
<keyword evidence="3" id="KW-1185">Reference proteome</keyword>
<dbReference type="GO" id="GO:0003700">
    <property type="term" value="F:DNA-binding transcription factor activity"/>
    <property type="evidence" value="ECO:0007669"/>
    <property type="project" value="InterPro"/>
</dbReference>
<protein>
    <submittedName>
        <fullName evidence="2">Helix-turn-helix domain-containing protein</fullName>
    </submittedName>
</protein>
<organism evidence="2 3">
    <name type="scientific">Anaerocolumna jejuensis DSM 15929</name>
    <dbReference type="NCBI Taxonomy" id="1121322"/>
    <lineage>
        <taxon>Bacteria</taxon>
        <taxon>Bacillati</taxon>
        <taxon>Bacillota</taxon>
        <taxon>Clostridia</taxon>
        <taxon>Lachnospirales</taxon>
        <taxon>Lachnospiraceae</taxon>
        <taxon>Anaerocolumna</taxon>
    </lineage>
</organism>
<evidence type="ECO:0000259" key="1">
    <source>
        <dbReference type="PROSITE" id="PS01124"/>
    </source>
</evidence>
<dbReference type="EMBL" id="FRAC01000033">
    <property type="protein sequence ID" value="SHL45102.1"/>
    <property type="molecule type" value="Genomic_DNA"/>
</dbReference>
<dbReference type="OrthoDB" id="323290at2"/>
<dbReference type="Pfam" id="PF12833">
    <property type="entry name" value="HTH_18"/>
    <property type="match status" value="1"/>
</dbReference>
<dbReference type="InterPro" id="IPR018060">
    <property type="entry name" value="HTH_AraC"/>
</dbReference>
<dbReference type="STRING" id="1121322.SAMN02745136_04932"/>